<evidence type="ECO:0000313" key="2">
    <source>
        <dbReference type="WBParaSite" id="ES5_v2.g24412.t1"/>
    </source>
</evidence>
<organism evidence="1 2">
    <name type="scientific">Panagrolaimus sp. ES5</name>
    <dbReference type="NCBI Taxonomy" id="591445"/>
    <lineage>
        <taxon>Eukaryota</taxon>
        <taxon>Metazoa</taxon>
        <taxon>Ecdysozoa</taxon>
        <taxon>Nematoda</taxon>
        <taxon>Chromadorea</taxon>
        <taxon>Rhabditida</taxon>
        <taxon>Tylenchina</taxon>
        <taxon>Panagrolaimomorpha</taxon>
        <taxon>Panagrolaimoidea</taxon>
        <taxon>Panagrolaimidae</taxon>
        <taxon>Panagrolaimus</taxon>
    </lineage>
</organism>
<name>A0AC34G587_9BILA</name>
<proteinExistence type="predicted"/>
<reference evidence="2" key="1">
    <citation type="submission" date="2022-11" db="UniProtKB">
        <authorList>
            <consortium name="WormBaseParasite"/>
        </authorList>
    </citation>
    <scope>IDENTIFICATION</scope>
</reference>
<evidence type="ECO:0000313" key="1">
    <source>
        <dbReference type="Proteomes" id="UP000887579"/>
    </source>
</evidence>
<sequence length="156" mass="18061">DSPKAYLAQHALLDQLDSLDSVPIPDYASLLPSDKDPLVNVFIGPSGTISPLHFDPRPNFFCQIRGRKFVRLIRGRKFVRLINPKYQEDVYLNSDPMYANSSEADFENLDFEKYPRLKEVEMEDVILEEGECLYMPEKYFHLMRSLSPSISVSIWI</sequence>
<protein>
    <submittedName>
        <fullName evidence="2">JmjC domain-containing protein</fullName>
    </submittedName>
</protein>
<dbReference type="WBParaSite" id="ES5_v2.g24412.t1">
    <property type="protein sequence ID" value="ES5_v2.g24412.t1"/>
    <property type="gene ID" value="ES5_v2.g24412"/>
</dbReference>
<dbReference type="Proteomes" id="UP000887579">
    <property type="component" value="Unplaced"/>
</dbReference>
<accession>A0AC34G587</accession>